<evidence type="ECO:0000313" key="3">
    <source>
        <dbReference type="EMBL" id="TXC85091.1"/>
    </source>
</evidence>
<evidence type="ECO:0000313" key="4">
    <source>
        <dbReference type="Proteomes" id="UP000321168"/>
    </source>
</evidence>
<accession>A0A5C6VKB3</accession>
<dbReference type="PANTHER" id="PTHR30441:SF8">
    <property type="entry name" value="DUF748 DOMAIN-CONTAINING PROTEIN"/>
    <property type="match status" value="1"/>
</dbReference>
<keyword evidence="2" id="KW-1133">Transmembrane helix</keyword>
<protein>
    <submittedName>
        <fullName evidence="3">Uncharacterized protein</fullName>
    </submittedName>
</protein>
<dbReference type="PANTHER" id="PTHR30441">
    <property type="entry name" value="DUF748 DOMAIN-CONTAINING PROTEIN"/>
    <property type="match status" value="1"/>
</dbReference>
<feature type="transmembrane region" description="Helical" evidence="2">
    <location>
        <begin position="7"/>
        <end position="26"/>
    </location>
</feature>
<dbReference type="Proteomes" id="UP000321168">
    <property type="component" value="Unassembled WGS sequence"/>
</dbReference>
<keyword evidence="2" id="KW-0812">Transmembrane</keyword>
<comment type="caution">
    <text evidence="3">The sequence shown here is derived from an EMBL/GenBank/DDBJ whole genome shotgun (WGS) entry which is preliminary data.</text>
</comment>
<sequence>MLRLLKNLVFWLLMLCITALCSLWLLSKYYEQDLVKEVTKAANEHLTAVVEVGNVNLDLIRRFPNAAVSLKDCRLTDSESEILNLEVINLEFSLLDLLQKKITISKLSAQNGNLDVVQQSNGKWNVEVWKSQNSSSSNVTFDIREIEFFDVKSSLKTKDGDFLTAEFKNLELRGENQFKKLVLFLDADQFKFSNSNGVFLEPSKVGGQLWLEIENNNLKWKSDGISVNGLEISTLGNADFSGNWSANFITINPLVLDQLSFLPIIYKTIPTEVKPDSKFKLSANISAKENIELDLDLNVLSGAWKSGDDWLTLKKGVLNVSYSELTEEVYVKFQEGAGRYKSFDFKTEKGAIRVVENRTNLWFDGVEITTQKQIWDELQGQVSYVGSIGLTHSSNGLRINAGEGVLTGKNIQTGAGWKIEDVRVKNSDGNLQVQSSNIKIDAGEVNYSGTIFYGNDLLNPKLKITGYLASEEFDFNQLTSQKSSDPTAESEPINVEVELDYYIKKANYQKISSSENIGHVVWSENEMHFSGFNSQLNDGVLGGDLSFFFLPNKSVKLSGDVLLDGMNIKTLFADFENFGQQTLKSEYIAGNMDANIKFSCFLTPNWELQSQTLDASGNVLIANGELVEFPLFDDLAAAIKGNLLTNTFINVKKMSQALKTVRFDNLGNEFSIRNGNITFPKMSIASNVFNLNISGSHKLTNQIDYKLDFLLADALNIGKTNEERESGKRIFLRITGTTENPEFAIDKEAAKEYKKNKQGQDVGLFKEIFANETNTQPEKPRVLIQIDSSTTQENSEKLSPQDKKKQKKPSWLRIEKEEKSKVEISFEEEDF</sequence>
<dbReference type="AlphaFoldDB" id="A0A5C6VKB3"/>
<dbReference type="InterPro" id="IPR052894">
    <property type="entry name" value="AsmA-related"/>
</dbReference>
<dbReference type="GO" id="GO:0005886">
    <property type="term" value="C:plasma membrane"/>
    <property type="evidence" value="ECO:0007669"/>
    <property type="project" value="TreeGrafter"/>
</dbReference>
<evidence type="ECO:0000256" key="2">
    <source>
        <dbReference type="SAM" id="Phobius"/>
    </source>
</evidence>
<keyword evidence="2" id="KW-0472">Membrane</keyword>
<dbReference type="RefSeq" id="WP_147012187.1">
    <property type="nucleotide sequence ID" value="NZ_VORB01000001.1"/>
</dbReference>
<dbReference type="OrthoDB" id="596403at2"/>
<gene>
    <name evidence="3" type="ORF">FRX97_00265</name>
</gene>
<organism evidence="3 4">
    <name type="scientific">Luteibaculum oceani</name>
    <dbReference type="NCBI Taxonomy" id="1294296"/>
    <lineage>
        <taxon>Bacteria</taxon>
        <taxon>Pseudomonadati</taxon>
        <taxon>Bacteroidota</taxon>
        <taxon>Flavobacteriia</taxon>
        <taxon>Flavobacteriales</taxon>
        <taxon>Luteibaculaceae</taxon>
        <taxon>Luteibaculum</taxon>
    </lineage>
</organism>
<name>A0A5C6VKB3_9FLAO</name>
<feature type="region of interest" description="Disordered" evidence="1">
    <location>
        <begin position="776"/>
        <end position="812"/>
    </location>
</feature>
<proteinExistence type="predicted"/>
<keyword evidence="4" id="KW-1185">Reference proteome</keyword>
<evidence type="ECO:0000256" key="1">
    <source>
        <dbReference type="SAM" id="MobiDB-lite"/>
    </source>
</evidence>
<dbReference type="EMBL" id="VORB01000001">
    <property type="protein sequence ID" value="TXC85091.1"/>
    <property type="molecule type" value="Genomic_DNA"/>
</dbReference>
<reference evidence="3 4" key="1">
    <citation type="submission" date="2019-08" db="EMBL/GenBank/DDBJ databases">
        <title>Genome of Luteibaculum oceani JCM 18817.</title>
        <authorList>
            <person name="Bowman J.P."/>
        </authorList>
    </citation>
    <scope>NUCLEOTIDE SEQUENCE [LARGE SCALE GENOMIC DNA]</scope>
    <source>
        <strain evidence="3 4">JCM 18817</strain>
    </source>
</reference>
<dbReference type="GO" id="GO:0090313">
    <property type="term" value="P:regulation of protein targeting to membrane"/>
    <property type="evidence" value="ECO:0007669"/>
    <property type="project" value="TreeGrafter"/>
</dbReference>
<feature type="compositionally biased region" description="Basic and acidic residues" evidence="1">
    <location>
        <begin position="794"/>
        <end position="803"/>
    </location>
</feature>